<feature type="transmembrane region" description="Helical" evidence="6">
    <location>
        <begin position="24"/>
        <end position="43"/>
    </location>
</feature>
<feature type="domain" description="Major facilitator superfamily (MFS) profile" evidence="7">
    <location>
        <begin position="25"/>
        <end position="400"/>
    </location>
</feature>
<evidence type="ECO:0000256" key="3">
    <source>
        <dbReference type="ARBA" id="ARBA00022692"/>
    </source>
</evidence>
<dbReference type="InterPro" id="IPR020846">
    <property type="entry name" value="MFS_dom"/>
</dbReference>
<name>A0A4P6L2N9_9BURK</name>
<evidence type="ECO:0000256" key="5">
    <source>
        <dbReference type="ARBA" id="ARBA00023136"/>
    </source>
</evidence>
<dbReference type="CDD" id="cd17324">
    <property type="entry name" value="MFS_NepI_like"/>
    <property type="match status" value="1"/>
</dbReference>
<feature type="transmembrane region" description="Helical" evidence="6">
    <location>
        <begin position="257"/>
        <end position="278"/>
    </location>
</feature>
<dbReference type="PROSITE" id="PS50850">
    <property type="entry name" value="MFS"/>
    <property type="match status" value="1"/>
</dbReference>
<dbReference type="KEGG" id="plue:EWM63_24925"/>
<feature type="transmembrane region" description="Helical" evidence="6">
    <location>
        <begin position="290"/>
        <end position="308"/>
    </location>
</feature>
<sequence>MHASNPSNDLSTEPIPVEGAPRNATLPLLALAIGAFGIGTTEFGPMGMLPTIASGIGVSIPSAGMLVSAYAVGVMAGAPFMTLLLARWPRRRALIALMVIFAIGNLLSALAPGYASLMAARVITSLTHGAFFGIGSVVAASLVPRDRQASAIATMFMGLTIANIGGVPAATWLSDYLGWRQSFAAIGALGVLAMAALLMFLPAGSKGATPDVRRELKVLLRPVVLRALLTTVLSSGAMFALYTYINPALRTFADASPAFITLMLALIGIGFTVGNTVGGKMADRSIDRTIMVFLAVEVATMIAFPWLASTHAGAAIGLFVWATAAFALVPPVQMRVMHAAAEAPGLASSVNIGAFNLGNAIGAALGAAILDASLGYPALMFGGAGLAALALALVGWSAYRGRALRTVQGAGQEVGQVRGGTACG</sequence>
<dbReference type="GO" id="GO:0022857">
    <property type="term" value="F:transmembrane transporter activity"/>
    <property type="evidence" value="ECO:0007669"/>
    <property type="project" value="InterPro"/>
</dbReference>
<feature type="transmembrane region" description="Helical" evidence="6">
    <location>
        <begin position="182"/>
        <end position="202"/>
    </location>
</feature>
<dbReference type="PANTHER" id="PTHR43124:SF8">
    <property type="entry name" value="INNER MEMBRANE TRANSPORT PROTEIN YDHP"/>
    <property type="match status" value="1"/>
</dbReference>
<proteinExistence type="predicted"/>
<feature type="transmembrane region" description="Helical" evidence="6">
    <location>
        <begin position="346"/>
        <end position="370"/>
    </location>
</feature>
<evidence type="ECO:0000256" key="1">
    <source>
        <dbReference type="ARBA" id="ARBA00004651"/>
    </source>
</evidence>
<keyword evidence="9" id="KW-1185">Reference proteome</keyword>
<feature type="transmembrane region" description="Helical" evidence="6">
    <location>
        <begin position="120"/>
        <end position="143"/>
    </location>
</feature>
<dbReference type="RefSeq" id="WP_130188929.1">
    <property type="nucleotide sequence ID" value="NZ_CP035913.1"/>
</dbReference>
<evidence type="ECO:0000313" key="8">
    <source>
        <dbReference type="EMBL" id="QBE65820.1"/>
    </source>
</evidence>
<dbReference type="InterPro" id="IPR050189">
    <property type="entry name" value="MFS_Efflux_Transporters"/>
</dbReference>
<dbReference type="EMBL" id="CP035913">
    <property type="protein sequence ID" value="QBE65820.1"/>
    <property type="molecule type" value="Genomic_DNA"/>
</dbReference>
<evidence type="ECO:0000313" key="9">
    <source>
        <dbReference type="Proteomes" id="UP000290637"/>
    </source>
</evidence>
<dbReference type="InterPro" id="IPR011701">
    <property type="entry name" value="MFS"/>
</dbReference>
<dbReference type="SUPFAM" id="SSF103473">
    <property type="entry name" value="MFS general substrate transporter"/>
    <property type="match status" value="1"/>
</dbReference>
<evidence type="ECO:0000256" key="4">
    <source>
        <dbReference type="ARBA" id="ARBA00022989"/>
    </source>
</evidence>
<dbReference type="Gene3D" id="1.20.1250.20">
    <property type="entry name" value="MFS general substrate transporter like domains"/>
    <property type="match status" value="1"/>
</dbReference>
<dbReference type="Pfam" id="PF07690">
    <property type="entry name" value="MFS_1"/>
    <property type="match status" value="1"/>
</dbReference>
<evidence type="ECO:0000259" key="7">
    <source>
        <dbReference type="PROSITE" id="PS50850"/>
    </source>
</evidence>
<gene>
    <name evidence="8" type="ORF">EWM63_24925</name>
</gene>
<keyword evidence="2" id="KW-1003">Cell membrane</keyword>
<organism evidence="8 9">
    <name type="scientific">Pseudoduganella lutea</name>
    <dbReference type="NCBI Taxonomy" id="321985"/>
    <lineage>
        <taxon>Bacteria</taxon>
        <taxon>Pseudomonadati</taxon>
        <taxon>Pseudomonadota</taxon>
        <taxon>Betaproteobacteria</taxon>
        <taxon>Burkholderiales</taxon>
        <taxon>Oxalobacteraceae</taxon>
        <taxon>Telluria group</taxon>
        <taxon>Pseudoduganella</taxon>
    </lineage>
</organism>
<dbReference type="InterPro" id="IPR036259">
    <property type="entry name" value="MFS_trans_sf"/>
</dbReference>
<feature type="transmembrane region" description="Helical" evidence="6">
    <location>
        <begin position="150"/>
        <end position="170"/>
    </location>
</feature>
<keyword evidence="3 6" id="KW-0812">Transmembrane</keyword>
<feature type="transmembrane region" description="Helical" evidence="6">
    <location>
        <begin position="314"/>
        <end position="334"/>
    </location>
</feature>
<feature type="transmembrane region" description="Helical" evidence="6">
    <location>
        <begin position="223"/>
        <end position="245"/>
    </location>
</feature>
<keyword evidence="4 6" id="KW-1133">Transmembrane helix</keyword>
<evidence type="ECO:0000256" key="2">
    <source>
        <dbReference type="ARBA" id="ARBA00022475"/>
    </source>
</evidence>
<accession>A0A4P6L2N9</accession>
<comment type="subcellular location">
    <subcellularLocation>
        <location evidence="1">Cell membrane</location>
        <topology evidence="1">Multi-pass membrane protein</topology>
    </subcellularLocation>
</comment>
<feature type="transmembrane region" description="Helical" evidence="6">
    <location>
        <begin position="376"/>
        <end position="399"/>
    </location>
</feature>
<dbReference type="Proteomes" id="UP000290637">
    <property type="component" value="Chromosome"/>
</dbReference>
<feature type="transmembrane region" description="Helical" evidence="6">
    <location>
        <begin position="63"/>
        <end position="86"/>
    </location>
</feature>
<feature type="transmembrane region" description="Helical" evidence="6">
    <location>
        <begin position="93"/>
        <end position="114"/>
    </location>
</feature>
<keyword evidence="5 6" id="KW-0472">Membrane</keyword>
<evidence type="ECO:0000256" key="6">
    <source>
        <dbReference type="SAM" id="Phobius"/>
    </source>
</evidence>
<dbReference type="AlphaFoldDB" id="A0A4P6L2N9"/>
<dbReference type="PANTHER" id="PTHR43124">
    <property type="entry name" value="PURINE EFFLUX PUMP PBUE"/>
    <property type="match status" value="1"/>
</dbReference>
<protein>
    <submittedName>
        <fullName evidence="8">MFS transporter</fullName>
    </submittedName>
</protein>
<reference evidence="8 9" key="1">
    <citation type="submission" date="2019-02" db="EMBL/GenBank/DDBJ databases">
        <title>Draft Genome Sequences of Six Type Strains of the Genus Massilia.</title>
        <authorList>
            <person name="Miess H."/>
            <person name="Frediansyhah A."/>
            <person name="Gross H."/>
        </authorList>
    </citation>
    <scope>NUCLEOTIDE SEQUENCE [LARGE SCALE GENOMIC DNA]</scope>
    <source>
        <strain evidence="8 9">DSM 17473</strain>
    </source>
</reference>
<dbReference type="OrthoDB" id="9788453at2"/>
<dbReference type="GO" id="GO:0005886">
    <property type="term" value="C:plasma membrane"/>
    <property type="evidence" value="ECO:0007669"/>
    <property type="project" value="UniProtKB-SubCell"/>
</dbReference>